<evidence type="ECO:0000256" key="8">
    <source>
        <dbReference type="ARBA" id="ARBA00049902"/>
    </source>
</evidence>
<sequence length="722" mass="78971">MKKALFYGALTIALVAILWEGASRVVSPLPVGQALYVPPAPWVIDREDVPLWVGLNDEDQVSIPISLDLMGKWLPTVLVEVEDRRFWSHKGVDWLGIIRATAQNVYRRRIVSGGSTLTSQLVRMTLPRERSFYAKLIEFLQAVQLERSSDKRSLLEAYLNKAPFGGNLQGVAAGALGWWGKRPSDLSLSEAALLVAMLKGPTRYRPDIYPERAKARRDGIIQGLVSRGIISPSQGALSMAEALPERISLPRDNFLFVSQVLSRRPEGGRSTLDRGIQATLSRRIHLGLRELPRDITASAVVVENSTGAIRGYVGNGRFGDPAPWEWVDCASSNRSPGSALKPFVFAMAMDDGLLSPSSLMADTPLSMAGRAPRNFDLRYRGPVSMAQALAQSLNVPAVRALRMVGVERFLHRLRNLGFKGLKEDGAHYGDSLILGGCEVSPLEMAQAYLTLASWCYRPLKFMEQEELESAQSPFSPESSYLTGSILTDRSRLSQEARRFLGEKASMAFKTGTSYGLRDAWAIGWNEVWTVVVWMGDPTGAPHPELVGLSAAVPMLVEVMAALGGSMPSAPDGVAQRTVCSLSGLPPNSACPHRTEAWFIDGVSPSSTCTLHRWRGGEIVTVLPPELDGLGEDKLPPFRIVSPLEGAVYVIPPWGEAPRVPLSVEGARGKVWWYVEGRFIGESEPSKPLFWTLSPGKHRIGALDSSGRSHWIRISASSWGSSK</sequence>
<dbReference type="Pfam" id="PF00912">
    <property type="entry name" value="Transgly"/>
    <property type="match status" value="1"/>
</dbReference>
<dbReference type="Pfam" id="PF06832">
    <property type="entry name" value="BiPBP_C"/>
    <property type="match status" value="1"/>
</dbReference>
<dbReference type="OrthoDB" id="9766909at2"/>
<dbReference type="InterPro" id="IPR009647">
    <property type="entry name" value="PBP_C"/>
</dbReference>
<dbReference type="GO" id="GO:0008955">
    <property type="term" value="F:peptidoglycan glycosyltransferase activity"/>
    <property type="evidence" value="ECO:0007669"/>
    <property type="project" value="UniProtKB-EC"/>
</dbReference>
<feature type="domain" description="Penicillin-binding C-terminal" evidence="11">
    <location>
        <begin position="634"/>
        <end position="713"/>
    </location>
</feature>
<dbReference type="InterPro" id="IPR023346">
    <property type="entry name" value="Lysozyme-like_dom_sf"/>
</dbReference>
<evidence type="ECO:0000259" key="9">
    <source>
        <dbReference type="Pfam" id="PF00905"/>
    </source>
</evidence>
<dbReference type="InterPro" id="IPR050396">
    <property type="entry name" value="Glycosyltr_51/Transpeptidase"/>
</dbReference>
<organism evidence="12 13">
    <name type="scientific">Dethiosulfovibrio salsuginis</name>
    <dbReference type="NCBI Taxonomy" id="561720"/>
    <lineage>
        <taxon>Bacteria</taxon>
        <taxon>Thermotogati</taxon>
        <taxon>Synergistota</taxon>
        <taxon>Synergistia</taxon>
        <taxon>Synergistales</taxon>
        <taxon>Dethiosulfovibrionaceae</taxon>
        <taxon>Dethiosulfovibrio</taxon>
    </lineage>
</organism>
<dbReference type="Proteomes" id="UP000193355">
    <property type="component" value="Unassembled WGS sequence"/>
</dbReference>
<dbReference type="NCBIfam" id="TIGR02073">
    <property type="entry name" value="PBP_1c"/>
    <property type="match status" value="1"/>
</dbReference>
<evidence type="ECO:0000256" key="1">
    <source>
        <dbReference type="ARBA" id="ARBA00022645"/>
    </source>
</evidence>
<dbReference type="GO" id="GO:0009252">
    <property type="term" value="P:peptidoglycan biosynthetic process"/>
    <property type="evidence" value="ECO:0007669"/>
    <property type="project" value="InterPro"/>
</dbReference>
<proteinExistence type="predicted"/>
<dbReference type="AlphaFoldDB" id="A0A1X7IIM9"/>
<feature type="domain" description="Glycosyl transferase family 51" evidence="10">
    <location>
        <begin position="60"/>
        <end position="222"/>
    </location>
</feature>
<keyword evidence="5" id="KW-0378">Hydrolase</keyword>
<evidence type="ECO:0000256" key="7">
    <source>
        <dbReference type="ARBA" id="ARBA00044770"/>
    </source>
</evidence>
<evidence type="ECO:0000256" key="3">
    <source>
        <dbReference type="ARBA" id="ARBA00022676"/>
    </source>
</evidence>
<dbReference type="SUPFAM" id="SSF56601">
    <property type="entry name" value="beta-lactamase/transpeptidase-like"/>
    <property type="match status" value="1"/>
</dbReference>
<evidence type="ECO:0000313" key="13">
    <source>
        <dbReference type="Proteomes" id="UP000193355"/>
    </source>
</evidence>
<reference evidence="13" key="1">
    <citation type="submission" date="2017-04" db="EMBL/GenBank/DDBJ databases">
        <authorList>
            <person name="Varghese N."/>
            <person name="Submissions S."/>
        </authorList>
    </citation>
    <scope>NUCLEOTIDE SEQUENCE [LARGE SCALE GENOMIC DNA]</scope>
    <source>
        <strain evidence="13">USBA 82</strain>
    </source>
</reference>
<name>A0A1X7IIM9_9BACT</name>
<evidence type="ECO:0000256" key="2">
    <source>
        <dbReference type="ARBA" id="ARBA00022670"/>
    </source>
</evidence>
<evidence type="ECO:0000256" key="4">
    <source>
        <dbReference type="ARBA" id="ARBA00022679"/>
    </source>
</evidence>
<dbReference type="InterPro" id="IPR011815">
    <property type="entry name" value="PBP_1c"/>
</dbReference>
<feature type="domain" description="Penicillin-binding protein transpeptidase" evidence="9">
    <location>
        <begin position="298"/>
        <end position="538"/>
    </location>
</feature>
<dbReference type="RefSeq" id="WP_085543712.1">
    <property type="nucleotide sequence ID" value="NZ_FXBB01000002.1"/>
</dbReference>
<dbReference type="PANTHER" id="PTHR32282:SF15">
    <property type="entry name" value="PENICILLIN-BINDING PROTEIN 1C"/>
    <property type="match status" value="1"/>
</dbReference>
<dbReference type="InterPro" id="IPR001264">
    <property type="entry name" value="Glyco_trans_51"/>
</dbReference>
<dbReference type="GO" id="GO:0006508">
    <property type="term" value="P:proteolysis"/>
    <property type="evidence" value="ECO:0007669"/>
    <property type="project" value="UniProtKB-KW"/>
</dbReference>
<keyword evidence="1" id="KW-0121">Carboxypeptidase</keyword>
<keyword evidence="6" id="KW-0511">Multifunctional enzyme</keyword>
<protein>
    <recommendedName>
        <fullName evidence="7">peptidoglycan glycosyltransferase</fullName>
        <ecNumber evidence="7">2.4.99.28</ecNumber>
    </recommendedName>
</protein>
<keyword evidence="4" id="KW-0808">Transferase</keyword>
<dbReference type="GO" id="GO:0008658">
    <property type="term" value="F:penicillin binding"/>
    <property type="evidence" value="ECO:0007669"/>
    <property type="project" value="InterPro"/>
</dbReference>
<dbReference type="SUPFAM" id="SSF53955">
    <property type="entry name" value="Lysozyme-like"/>
    <property type="match status" value="1"/>
</dbReference>
<dbReference type="Gene3D" id="1.10.3810.10">
    <property type="entry name" value="Biosynthetic peptidoglycan transglycosylase-like"/>
    <property type="match status" value="1"/>
</dbReference>
<dbReference type="InterPro" id="IPR036950">
    <property type="entry name" value="PBP_transglycosylase"/>
</dbReference>
<dbReference type="EC" id="2.4.99.28" evidence="7"/>
<dbReference type="EMBL" id="FXBB01000002">
    <property type="protein sequence ID" value="SMG14615.1"/>
    <property type="molecule type" value="Genomic_DNA"/>
</dbReference>
<evidence type="ECO:0000313" key="12">
    <source>
        <dbReference type="EMBL" id="SMG14615.1"/>
    </source>
</evidence>
<accession>A0A1X7IIM9</accession>
<comment type="catalytic activity">
    <reaction evidence="8">
        <text>[GlcNAc-(1-&gt;4)-Mur2Ac(oyl-L-Ala-gamma-D-Glu-L-Lys-D-Ala-D-Ala)](n)-di-trans,octa-cis-undecaprenyl diphosphate + beta-D-GlcNAc-(1-&gt;4)-Mur2Ac(oyl-L-Ala-gamma-D-Glu-L-Lys-D-Ala-D-Ala)-di-trans,octa-cis-undecaprenyl diphosphate = [GlcNAc-(1-&gt;4)-Mur2Ac(oyl-L-Ala-gamma-D-Glu-L-Lys-D-Ala-D-Ala)](n+1)-di-trans,octa-cis-undecaprenyl diphosphate + di-trans,octa-cis-undecaprenyl diphosphate + H(+)</text>
        <dbReference type="Rhea" id="RHEA:23708"/>
        <dbReference type="Rhea" id="RHEA-COMP:9602"/>
        <dbReference type="Rhea" id="RHEA-COMP:9603"/>
        <dbReference type="ChEBI" id="CHEBI:15378"/>
        <dbReference type="ChEBI" id="CHEBI:58405"/>
        <dbReference type="ChEBI" id="CHEBI:60033"/>
        <dbReference type="ChEBI" id="CHEBI:78435"/>
        <dbReference type="EC" id="2.4.99.28"/>
    </reaction>
</comment>
<dbReference type="InterPro" id="IPR012338">
    <property type="entry name" value="Beta-lactam/transpept-like"/>
</dbReference>
<keyword evidence="2" id="KW-0645">Protease</keyword>
<evidence type="ECO:0000256" key="5">
    <source>
        <dbReference type="ARBA" id="ARBA00022801"/>
    </source>
</evidence>
<dbReference type="Pfam" id="PF00905">
    <property type="entry name" value="Transpeptidase"/>
    <property type="match status" value="1"/>
</dbReference>
<keyword evidence="13" id="KW-1185">Reference proteome</keyword>
<evidence type="ECO:0000259" key="11">
    <source>
        <dbReference type="Pfam" id="PF06832"/>
    </source>
</evidence>
<dbReference type="PANTHER" id="PTHR32282">
    <property type="entry name" value="BINDING PROTEIN TRANSPEPTIDASE, PUTATIVE-RELATED"/>
    <property type="match status" value="1"/>
</dbReference>
<dbReference type="Gene3D" id="3.40.710.10">
    <property type="entry name" value="DD-peptidase/beta-lactamase superfamily"/>
    <property type="match status" value="1"/>
</dbReference>
<gene>
    <name evidence="12" type="ORF">SAMN06275492_10295</name>
</gene>
<dbReference type="GO" id="GO:0030288">
    <property type="term" value="C:outer membrane-bounded periplasmic space"/>
    <property type="evidence" value="ECO:0007669"/>
    <property type="project" value="TreeGrafter"/>
</dbReference>
<keyword evidence="3" id="KW-0328">Glycosyltransferase</keyword>
<dbReference type="InterPro" id="IPR001460">
    <property type="entry name" value="PCN-bd_Tpept"/>
</dbReference>
<evidence type="ECO:0000256" key="6">
    <source>
        <dbReference type="ARBA" id="ARBA00023268"/>
    </source>
</evidence>
<dbReference type="GO" id="GO:0004180">
    <property type="term" value="F:carboxypeptidase activity"/>
    <property type="evidence" value="ECO:0007669"/>
    <property type="project" value="UniProtKB-KW"/>
</dbReference>
<dbReference type="STRING" id="561720.SAMN06275492_10295"/>
<evidence type="ECO:0000259" key="10">
    <source>
        <dbReference type="Pfam" id="PF00912"/>
    </source>
</evidence>